<dbReference type="Gene3D" id="3.40.720.10">
    <property type="entry name" value="Alkaline Phosphatase, subunit A"/>
    <property type="match status" value="2"/>
</dbReference>
<evidence type="ECO:0008006" key="4">
    <source>
        <dbReference type="Google" id="ProtNLM"/>
    </source>
</evidence>
<comment type="caution">
    <text evidence="2">The sequence shown here is derived from an EMBL/GenBank/DDBJ whole genome shotgun (WGS) entry which is preliminary data.</text>
</comment>
<dbReference type="EMBL" id="JAQQCF010000037">
    <property type="protein sequence ID" value="MFM0641242.1"/>
    <property type="molecule type" value="Genomic_DNA"/>
</dbReference>
<organism evidence="2 3">
    <name type="scientific">Paraburkholderia metrosideri</name>
    <dbReference type="NCBI Taxonomy" id="580937"/>
    <lineage>
        <taxon>Bacteria</taxon>
        <taxon>Pseudomonadati</taxon>
        <taxon>Pseudomonadota</taxon>
        <taxon>Betaproteobacteria</taxon>
        <taxon>Burkholderiales</taxon>
        <taxon>Burkholderiaceae</taxon>
        <taxon>Paraburkholderia</taxon>
    </lineage>
</organism>
<keyword evidence="3" id="KW-1185">Reference proteome</keyword>
<proteinExistence type="predicted"/>
<evidence type="ECO:0000313" key="2">
    <source>
        <dbReference type="EMBL" id="MFM0641242.1"/>
    </source>
</evidence>
<feature type="region of interest" description="Disordered" evidence="1">
    <location>
        <begin position="68"/>
        <end position="95"/>
    </location>
</feature>
<dbReference type="Pfam" id="PF01663">
    <property type="entry name" value="Phosphodiest"/>
    <property type="match status" value="1"/>
</dbReference>
<accession>A0ABW9E2M2</accession>
<gene>
    <name evidence="2" type="ORF">PQQ63_31565</name>
</gene>
<dbReference type="RefSeq" id="WP_408339837.1">
    <property type="nucleotide sequence ID" value="NZ_JAQQCF010000037.1"/>
</dbReference>
<dbReference type="SUPFAM" id="SSF53649">
    <property type="entry name" value="Alkaline phosphatase-like"/>
    <property type="match status" value="1"/>
</dbReference>
<evidence type="ECO:0000313" key="3">
    <source>
        <dbReference type="Proteomes" id="UP001629432"/>
    </source>
</evidence>
<name>A0ABW9E2M2_9BURK</name>
<dbReference type="InterPro" id="IPR002591">
    <property type="entry name" value="Phosphodiest/P_Trfase"/>
</dbReference>
<dbReference type="SUPFAM" id="SSF49899">
    <property type="entry name" value="Concanavalin A-like lectins/glucanases"/>
    <property type="match status" value="1"/>
</dbReference>
<dbReference type="Gene3D" id="2.60.120.200">
    <property type="match status" value="1"/>
</dbReference>
<feature type="compositionally biased region" description="Low complexity" evidence="1">
    <location>
        <begin position="68"/>
        <end position="80"/>
    </location>
</feature>
<sequence>MRADPSGFTHFESGPASQVSFHADKRSGAISLVKDRANTLGALRTVARFMGSIALTIAMAGTLTACNGGPTTNPSTGNTPANDPPAPGSNQSTGPVVSRTLVIDLDGATYSAVKAGIVAGTLPNLAKLQIQLAYSGGMSGTLGQQPTLDTPGWATLLTGTWAARHQVMSDAPRQTPHSESVFQMARASSTGLNGVAAASSGLAQLLSADHSAGYLDSLADCSGDATASDCVTSQAVQMIDNGYTTIVAQYHAVEDAAIDYGLGASQYSDTLTQLDKSVGALVAETAKEPNSQWLVVVTGNHGLSANSQDDGLPLVPESTTFIGLNQSANNGSGTNNAAVPTTLSGLYAFPSIADVTPTLLAYLNEVPSATSYAMDGGELLGVQPVSQLLATVNNNNSSSASVALNWTAPASGTISVLRDGRVIASNLPAGTKTYTDSQLAQELTAQGSYLLSYTVQAGAAASPALRSTLTQVSFVPPVPLATTLTNGLTVYYPFGSTLPPVDQIGHSTLGPYAADLPAAAGSIVAGPPGSDHGLLVDTNYVDSNGFEGYKLTPASGFDVAQGSAPQFTIGFWFKVQSCIASNDVPVISNKNYTSGGNAGIAIGLFASSTANQCGIAFNMGSGGPRADGPTSPYTQITVGQWIYIALSVDGVAKTMSMYALDPMLGKAEILGKSTGTVDLSKLSPFGQWGVGEDGTGTYLMNKCNGTVTPPYTAGKCATAPTYQEMFGELAMWNRALSQAEVESIFLSQKPLSTLLPSQGG</sequence>
<dbReference type="Proteomes" id="UP001629432">
    <property type="component" value="Unassembled WGS sequence"/>
</dbReference>
<reference evidence="2 3" key="1">
    <citation type="journal article" date="2024" name="Chem. Sci.">
        <title>Discovery of megapolipeptins by genome mining of a Burkholderiales bacteria collection.</title>
        <authorList>
            <person name="Paulo B.S."/>
            <person name="Recchia M.J.J."/>
            <person name="Lee S."/>
            <person name="Fergusson C.H."/>
            <person name="Romanowski S.B."/>
            <person name="Hernandez A."/>
            <person name="Krull N."/>
            <person name="Liu D.Y."/>
            <person name="Cavanagh H."/>
            <person name="Bos A."/>
            <person name="Gray C.A."/>
            <person name="Murphy B.T."/>
            <person name="Linington R.G."/>
            <person name="Eustaquio A.S."/>
        </authorList>
    </citation>
    <scope>NUCLEOTIDE SEQUENCE [LARGE SCALE GENOMIC DNA]</scope>
    <source>
        <strain evidence="2 3">RL17-338-BIC-A</strain>
    </source>
</reference>
<dbReference type="InterPro" id="IPR013320">
    <property type="entry name" value="ConA-like_dom_sf"/>
</dbReference>
<evidence type="ECO:0000256" key="1">
    <source>
        <dbReference type="SAM" id="MobiDB-lite"/>
    </source>
</evidence>
<dbReference type="InterPro" id="IPR017850">
    <property type="entry name" value="Alkaline_phosphatase_core_sf"/>
</dbReference>
<protein>
    <recommendedName>
        <fullName evidence="4">Type I phosphodiesterase/nucleotide pyrophosphatase</fullName>
    </recommendedName>
</protein>